<dbReference type="EMBL" id="LN719426">
    <property type="protein sequence ID" value="CEP07981.1"/>
    <property type="molecule type" value="Genomic_DNA"/>
</dbReference>
<dbReference type="InterPro" id="IPR036005">
    <property type="entry name" value="Creatinase/aminopeptidase-like"/>
</dbReference>
<accession>A0A0B7MPZ0</accession>
<dbReference type="GO" id="GO:0070006">
    <property type="term" value="F:metalloaminopeptidase activity"/>
    <property type="evidence" value="ECO:0007669"/>
    <property type="project" value="InterPro"/>
</dbReference>
<evidence type="ECO:0000313" key="6">
    <source>
        <dbReference type="EMBL" id="CEP07981.1"/>
    </source>
</evidence>
<gene>
    <name evidence="6" type="primary">PARPA_01290.1 scaffold 1359</name>
</gene>
<keyword evidence="4" id="KW-0464">Manganese</keyword>
<evidence type="ECO:0000259" key="5">
    <source>
        <dbReference type="SMART" id="SM01011"/>
    </source>
</evidence>
<dbReference type="Gene3D" id="3.40.350.10">
    <property type="entry name" value="Creatinase/prolidase N-terminal domain"/>
    <property type="match status" value="1"/>
</dbReference>
<dbReference type="GO" id="GO:0006508">
    <property type="term" value="P:proteolysis"/>
    <property type="evidence" value="ECO:0007669"/>
    <property type="project" value="TreeGrafter"/>
</dbReference>
<dbReference type="OrthoDB" id="10261878at2759"/>
<evidence type="ECO:0000256" key="4">
    <source>
        <dbReference type="ARBA" id="ARBA00023211"/>
    </source>
</evidence>
<dbReference type="STRING" id="35722.A0A0B7MPZ0"/>
<comment type="cofactor">
    <cofactor evidence="1">
        <name>Mn(2+)</name>
        <dbReference type="ChEBI" id="CHEBI:29035"/>
    </cofactor>
</comment>
<dbReference type="InterPro" id="IPR052433">
    <property type="entry name" value="X-Pro_dipept-like"/>
</dbReference>
<dbReference type="AlphaFoldDB" id="A0A0B7MPZ0"/>
<dbReference type="Pfam" id="PF00557">
    <property type="entry name" value="Peptidase_M24"/>
    <property type="match status" value="1"/>
</dbReference>
<dbReference type="PANTHER" id="PTHR43226">
    <property type="entry name" value="XAA-PRO AMINOPEPTIDASE 3"/>
    <property type="match status" value="1"/>
</dbReference>
<dbReference type="GO" id="GO:0030145">
    <property type="term" value="F:manganese ion binding"/>
    <property type="evidence" value="ECO:0007669"/>
    <property type="project" value="InterPro"/>
</dbReference>
<feature type="domain" description="Aminopeptidase P N-terminal" evidence="5">
    <location>
        <begin position="12"/>
        <end position="144"/>
    </location>
</feature>
<evidence type="ECO:0000256" key="3">
    <source>
        <dbReference type="ARBA" id="ARBA00022801"/>
    </source>
</evidence>
<dbReference type="Pfam" id="PF05195">
    <property type="entry name" value="AMP_N"/>
    <property type="match status" value="1"/>
</dbReference>
<evidence type="ECO:0000313" key="7">
    <source>
        <dbReference type="Proteomes" id="UP000054107"/>
    </source>
</evidence>
<dbReference type="Proteomes" id="UP000054107">
    <property type="component" value="Unassembled WGS sequence"/>
</dbReference>
<protein>
    <recommendedName>
        <fullName evidence="5">Aminopeptidase P N-terminal domain-containing protein</fullName>
    </recommendedName>
</protein>
<dbReference type="Gene3D" id="3.90.230.10">
    <property type="entry name" value="Creatinase/methionine aminopeptidase superfamily"/>
    <property type="match status" value="1"/>
</dbReference>
<dbReference type="PANTHER" id="PTHR43226:SF1">
    <property type="entry name" value="XAA-PRO DIPEPTIDASE"/>
    <property type="match status" value="1"/>
</dbReference>
<sequence length="464" mass="53227">MNKTIFPVKEKINTREHYLKVKQYLPPAKIAGGILYHRGGTTHTRDDTDVELDFRQESNFAYLSGVEAAGFHIVIVLETDTIYLVRPDIPKMEQLWKGIPEPDAALLERYSVDHILLDTQLKQFLHHLEPTVILTLDITNIDHDIYIPIAFEKRINRDHLKAAIHEARLIKFPWEISLLRYAAQMSSHAHMSLMSYCGQKYRQGQRINEAELEARFRWICSKNGLSRQCYIPIIASGPRAAVLHYTNNDKLIPNNQHALVLADAGGEYRCYGSDVTRTFPVSTRFSDEAKAIYDIVLKAQNAVLARLKPGVFWKDMHDLVVHILCNELVKIGILVGEEEELLQLGVYRAFYFHGNVGLDCHDVGGKDTNIMENTRKGFPLHLLQKPLDENMVITVEPGLYFNNVSIDAWTKNPDYKRYFDMEKIDQYRVIGGVRIEDTVLITRDGIENFTIAPKQTQDIEALMH</sequence>
<keyword evidence="7" id="KW-1185">Reference proteome</keyword>
<dbReference type="SUPFAM" id="SSF53092">
    <property type="entry name" value="Creatinase/prolidase N-terminal domain"/>
    <property type="match status" value="1"/>
</dbReference>
<evidence type="ECO:0000256" key="2">
    <source>
        <dbReference type="ARBA" id="ARBA00022723"/>
    </source>
</evidence>
<dbReference type="CDD" id="cd01087">
    <property type="entry name" value="Prolidase"/>
    <property type="match status" value="1"/>
</dbReference>
<dbReference type="InterPro" id="IPR000994">
    <property type="entry name" value="Pept_M24"/>
</dbReference>
<evidence type="ECO:0000256" key="1">
    <source>
        <dbReference type="ARBA" id="ARBA00001936"/>
    </source>
</evidence>
<dbReference type="SUPFAM" id="SSF55920">
    <property type="entry name" value="Creatinase/aminopeptidase"/>
    <property type="match status" value="1"/>
</dbReference>
<keyword evidence="3" id="KW-0378">Hydrolase</keyword>
<dbReference type="InterPro" id="IPR029149">
    <property type="entry name" value="Creatin/AminoP/Spt16_N"/>
</dbReference>
<reference evidence="6 7" key="1">
    <citation type="submission" date="2014-09" db="EMBL/GenBank/DDBJ databases">
        <authorList>
            <person name="Ellenberger Sabrina"/>
        </authorList>
    </citation>
    <scope>NUCLEOTIDE SEQUENCE [LARGE SCALE GENOMIC DNA]</scope>
    <source>
        <strain evidence="6 7">CBS 412.66</strain>
    </source>
</reference>
<organism evidence="6 7">
    <name type="scientific">Parasitella parasitica</name>
    <dbReference type="NCBI Taxonomy" id="35722"/>
    <lineage>
        <taxon>Eukaryota</taxon>
        <taxon>Fungi</taxon>
        <taxon>Fungi incertae sedis</taxon>
        <taxon>Mucoromycota</taxon>
        <taxon>Mucoromycotina</taxon>
        <taxon>Mucoromycetes</taxon>
        <taxon>Mucorales</taxon>
        <taxon>Mucorineae</taxon>
        <taxon>Mucoraceae</taxon>
        <taxon>Parasitella</taxon>
    </lineage>
</organism>
<dbReference type="SMART" id="SM01011">
    <property type="entry name" value="AMP_N"/>
    <property type="match status" value="1"/>
</dbReference>
<proteinExistence type="predicted"/>
<name>A0A0B7MPZ0_9FUNG</name>
<dbReference type="InterPro" id="IPR007865">
    <property type="entry name" value="Aminopep_P_N"/>
</dbReference>
<keyword evidence="2" id="KW-0479">Metal-binding</keyword>